<feature type="transmembrane region" description="Helical" evidence="7">
    <location>
        <begin position="237"/>
        <end position="258"/>
    </location>
</feature>
<dbReference type="Proteomes" id="UP000066203">
    <property type="component" value="Chromosome"/>
</dbReference>
<evidence type="ECO:0000256" key="2">
    <source>
        <dbReference type="ARBA" id="ARBA00022448"/>
    </source>
</evidence>
<evidence type="ECO:0000256" key="1">
    <source>
        <dbReference type="ARBA" id="ARBA00004651"/>
    </source>
</evidence>
<dbReference type="EMBL" id="AP014938">
    <property type="protein sequence ID" value="BAS19945.1"/>
    <property type="molecule type" value="Genomic_DNA"/>
</dbReference>
<comment type="subcellular location">
    <subcellularLocation>
        <location evidence="1">Cell membrane</location>
        <topology evidence="1">Multi-pass membrane protein</topology>
    </subcellularLocation>
</comment>
<gene>
    <name evidence="9" type="ORF">RM6536_0698</name>
</gene>
<evidence type="ECO:0000256" key="3">
    <source>
        <dbReference type="ARBA" id="ARBA00022475"/>
    </source>
</evidence>
<evidence type="ECO:0000313" key="10">
    <source>
        <dbReference type="Proteomes" id="UP000066203"/>
    </source>
</evidence>
<feature type="transmembrane region" description="Helical" evidence="7">
    <location>
        <begin position="114"/>
        <end position="137"/>
    </location>
</feature>
<feature type="transmembrane region" description="Helical" evidence="7">
    <location>
        <begin position="372"/>
        <end position="395"/>
    </location>
</feature>
<dbReference type="PATRIC" id="fig|43675.28.peg.715"/>
<evidence type="ECO:0000256" key="4">
    <source>
        <dbReference type="ARBA" id="ARBA00022692"/>
    </source>
</evidence>
<protein>
    <submittedName>
        <fullName evidence="9">Proton antiporter efflux pump</fullName>
    </submittedName>
</protein>
<dbReference type="GO" id="GO:0022857">
    <property type="term" value="F:transmembrane transporter activity"/>
    <property type="evidence" value="ECO:0007669"/>
    <property type="project" value="InterPro"/>
</dbReference>
<keyword evidence="3" id="KW-1003">Cell membrane</keyword>
<evidence type="ECO:0000256" key="5">
    <source>
        <dbReference type="ARBA" id="ARBA00022989"/>
    </source>
</evidence>
<dbReference type="CDD" id="cd17321">
    <property type="entry name" value="MFS_MMR_MDR_like"/>
    <property type="match status" value="1"/>
</dbReference>
<dbReference type="PROSITE" id="PS50850">
    <property type="entry name" value="MFS"/>
    <property type="match status" value="1"/>
</dbReference>
<dbReference type="Pfam" id="PF07690">
    <property type="entry name" value="MFS_1"/>
    <property type="match status" value="1"/>
</dbReference>
<dbReference type="GO" id="GO:0005886">
    <property type="term" value="C:plasma membrane"/>
    <property type="evidence" value="ECO:0007669"/>
    <property type="project" value="UniProtKB-SubCell"/>
</dbReference>
<dbReference type="PANTHER" id="PTHR42718">
    <property type="entry name" value="MAJOR FACILITATOR SUPERFAMILY MULTIDRUG TRANSPORTER MFSC"/>
    <property type="match status" value="1"/>
</dbReference>
<feature type="transmembrane region" description="Helical" evidence="7">
    <location>
        <begin position="62"/>
        <end position="79"/>
    </location>
</feature>
<feature type="transmembrane region" description="Helical" evidence="7">
    <location>
        <begin position="279"/>
        <end position="302"/>
    </location>
</feature>
<feature type="transmembrane region" description="Helical" evidence="7">
    <location>
        <begin position="314"/>
        <end position="336"/>
    </location>
</feature>
<dbReference type="AlphaFoldDB" id="A0A0K2RYS5"/>
<dbReference type="InterPro" id="IPR020846">
    <property type="entry name" value="MFS_dom"/>
</dbReference>
<feature type="transmembrane region" description="Helical" evidence="7">
    <location>
        <begin position="211"/>
        <end position="231"/>
    </location>
</feature>
<evidence type="ECO:0000313" key="9">
    <source>
        <dbReference type="EMBL" id="BAS19945.1"/>
    </source>
</evidence>
<feature type="domain" description="Major facilitator superfamily (MFS) profile" evidence="8">
    <location>
        <begin position="25"/>
        <end position="517"/>
    </location>
</feature>
<sequence length="521" mass="54606">MTNHNPQTTALPIHAPEQKAKRWTALAVLMLPVLLVSIDNTVLAFAVPAIAEALSPSSAEQLWIVDSYSLVLAALLVPMGAIGDRIGRRKLLLIGSTGFAVISALAAFTPSALLLVVARALLGIFGAMLMPATLSIIRNVFADANERRIAIAVWATGFSAGAALGPIVGGFLLEHFYWGSVFLMALPILVPFLILAPMTVPESKDPNPSPVDPLSILLIMVGMTGITYGLTHTSENGFDAVAISTILGGLVFIVLFVLRQLNREKNDIQPMLDVRLFRNPVFTGAIAANMISMMVAVGFIYFASQHLQLVSGLAPMYAGMLLVPGTVATMIAGLTIARVASRFHPAQIVAFGLALNAAAFAVLAFLGAHQDVVIILIFIVLGTGIGISQTISNDLMLSSVPPRKAGAASAISETSYEMGTVLGTVIMGGILTSVYRANVVVPSGLDETLADHAQETLGGAVSVASHVGGEQANQLLSSAFAAFDSGVVLSSAFSAVLMGVMAVISYLMIRKAPREMKPAEH</sequence>
<evidence type="ECO:0000256" key="6">
    <source>
        <dbReference type="ARBA" id="ARBA00023136"/>
    </source>
</evidence>
<feature type="transmembrane region" description="Helical" evidence="7">
    <location>
        <begin position="487"/>
        <end position="509"/>
    </location>
</feature>
<accession>A0A0K2RYS5</accession>
<dbReference type="Gene3D" id="1.20.1720.10">
    <property type="entry name" value="Multidrug resistance protein D"/>
    <property type="match status" value="1"/>
</dbReference>
<dbReference type="Gene3D" id="1.20.1250.20">
    <property type="entry name" value="MFS general substrate transporter like domains"/>
    <property type="match status" value="1"/>
</dbReference>
<feature type="transmembrane region" description="Helical" evidence="7">
    <location>
        <begin position="177"/>
        <end position="199"/>
    </location>
</feature>
<feature type="transmembrane region" description="Helical" evidence="7">
    <location>
        <begin position="91"/>
        <end position="108"/>
    </location>
</feature>
<evidence type="ECO:0000259" key="8">
    <source>
        <dbReference type="PROSITE" id="PS50850"/>
    </source>
</evidence>
<keyword evidence="5 7" id="KW-1133">Transmembrane helix</keyword>
<keyword evidence="4 7" id="KW-0812">Transmembrane</keyword>
<dbReference type="SUPFAM" id="SSF103473">
    <property type="entry name" value="MFS general substrate transporter"/>
    <property type="match status" value="1"/>
</dbReference>
<reference evidence="10" key="1">
    <citation type="submission" date="2015-08" db="EMBL/GenBank/DDBJ databases">
        <title>Complete genome sequence of Rothia mucilaginosa strain NUM-Rm6536.</title>
        <authorList>
            <person name="Nambu T."/>
        </authorList>
    </citation>
    <scope>NUCLEOTIDE SEQUENCE [LARGE SCALE GENOMIC DNA]</scope>
    <source>
        <strain evidence="10">NUM-Rm6536</strain>
    </source>
</reference>
<keyword evidence="6 7" id="KW-0472">Membrane</keyword>
<proteinExistence type="predicted"/>
<feature type="transmembrane region" description="Helical" evidence="7">
    <location>
        <begin position="348"/>
        <end position="366"/>
    </location>
</feature>
<evidence type="ECO:0000256" key="7">
    <source>
        <dbReference type="SAM" id="Phobius"/>
    </source>
</evidence>
<organism evidence="9">
    <name type="scientific">Rothia mucilaginosa</name>
    <dbReference type="NCBI Taxonomy" id="43675"/>
    <lineage>
        <taxon>Bacteria</taxon>
        <taxon>Bacillati</taxon>
        <taxon>Actinomycetota</taxon>
        <taxon>Actinomycetes</taxon>
        <taxon>Micrococcales</taxon>
        <taxon>Micrococcaceae</taxon>
        <taxon>Rothia</taxon>
    </lineage>
</organism>
<dbReference type="InterPro" id="IPR036259">
    <property type="entry name" value="MFS_trans_sf"/>
</dbReference>
<keyword evidence="2" id="KW-0813">Transport</keyword>
<dbReference type="PANTHER" id="PTHR42718:SF47">
    <property type="entry name" value="METHYL VIOLOGEN RESISTANCE PROTEIN SMVA"/>
    <property type="match status" value="1"/>
</dbReference>
<dbReference type="RefSeq" id="WP_060824077.1">
    <property type="nucleotide sequence ID" value="NZ_AP014938.1"/>
</dbReference>
<name>A0A0K2RYS5_9MICC</name>
<feature type="transmembrane region" description="Helical" evidence="7">
    <location>
        <begin position="416"/>
        <end position="435"/>
    </location>
</feature>
<feature type="transmembrane region" description="Helical" evidence="7">
    <location>
        <begin position="26"/>
        <end position="50"/>
    </location>
</feature>
<feature type="transmembrane region" description="Helical" evidence="7">
    <location>
        <begin position="149"/>
        <end position="171"/>
    </location>
</feature>
<dbReference type="InterPro" id="IPR011701">
    <property type="entry name" value="MFS"/>
</dbReference>